<dbReference type="InterPro" id="IPR001245">
    <property type="entry name" value="Ser-Thr/Tyr_kinase_cat_dom"/>
</dbReference>
<evidence type="ECO:0000259" key="8">
    <source>
        <dbReference type="PROSITE" id="PS50011"/>
    </source>
</evidence>
<name>A0A443P015_9MAGN</name>
<evidence type="ECO:0000256" key="5">
    <source>
        <dbReference type="ARBA" id="ARBA00022840"/>
    </source>
</evidence>
<keyword evidence="2" id="KW-0808">Transferase</keyword>
<dbReference type="Gene3D" id="3.30.200.20">
    <property type="entry name" value="Phosphorylase Kinase, domain 1"/>
    <property type="match status" value="1"/>
</dbReference>
<dbReference type="FunFam" id="1.10.510.10:FF:000540">
    <property type="entry name" value="Serine/threonine-protein kinase-like protein"/>
    <property type="match status" value="1"/>
</dbReference>
<protein>
    <submittedName>
        <fullName evidence="9">Serine/threonine-protein kinase-like protein</fullName>
    </submittedName>
</protein>
<dbReference type="PANTHER" id="PTHR47989">
    <property type="entry name" value="OS01G0750732 PROTEIN"/>
    <property type="match status" value="1"/>
</dbReference>
<organism evidence="9 10">
    <name type="scientific">Cinnamomum micranthum f. kanehirae</name>
    <dbReference type="NCBI Taxonomy" id="337451"/>
    <lineage>
        <taxon>Eukaryota</taxon>
        <taxon>Viridiplantae</taxon>
        <taxon>Streptophyta</taxon>
        <taxon>Embryophyta</taxon>
        <taxon>Tracheophyta</taxon>
        <taxon>Spermatophyta</taxon>
        <taxon>Magnoliopsida</taxon>
        <taxon>Magnoliidae</taxon>
        <taxon>Laurales</taxon>
        <taxon>Lauraceae</taxon>
        <taxon>Cinnamomum</taxon>
    </lineage>
</organism>
<evidence type="ECO:0000256" key="4">
    <source>
        <dbReference type="ARBA" id="ARBA00022777"/>
    </source>
</evidence>
<dbReference type="InterPro" id="IPR017441">
    <property type="entry name" value="Protein_kinase_ATP_BS"/>
</dbReference>
<dbReference type="Pfam" id="PF07714">
    <property type="entry name" value="PK_Tyr_Ser-Thr"/>
    <property type="match status" value="1"/>
</dbReference>
<evidence type="ECO:0000256" key="3">
    <source>
        <dbReference type="ARBA" id="ARBA00022741"/>
    </source>
</evidence>
<keyword evidence="5 6" id="KW-0067">ATP-binding</keyword>
<dbReference type="PROSITE" id="PS50011">
    <property type="entry name" value="PROTEIN_KINASE_DOM"/>
    <property type="match status" value="1"/>
</dbReference>
<feature type="binding site" evidence="6">
    <location>
        <position position="89"/>
    </location>
    <ligand>
        <name>ATP</name>
        <dbReference type="ChEBI" id="CHEBI:30616"/>
    </ligand>
</feature>
<proteinExistence type="inferred from homology"/>
<keyword evidence="4 9" id="KW-0418">Kinase</keyword>
<gene>
    <name evidence="9" type="ORF">CKAN_01289400</name>
</gene>
<evidence type="ECO:0000256" key="7">
    <source>
        <dbReference type="RuleBase" id="RU000304"/>
    </source>
</evidence>
<dbReference type="PROSITE" id="PS00107">
    <property type="entry name" value="PROTEIN_KINASE_ATP"/>
    <property type="match status" value="1"/>
</dbReference>
<dbReference type="InterPro" id="IPR008271">
    <property type="entry name" value="Ser/Thr_kinase_AS"/>
</dbReference>
<dbReference type="InterPro" id="IPR000719">
    <property type="entry name" value="Prot_kinase_dom"/>
</dbReference>
<accession>A0A443P015</accession>
<evidence type="ECO:0000256" key="6">
    <source>
        <dbReference type="PROSITE-ProRule" id="PRU10141"/>
    </source>
</evidence>
<dbReference type="SMART" id="SM00220">
    <property type="entry name" value="S_TKc"/>
    <property type="match status" value="1"/>
</dbReference>
<comment type="caution">
    <text evidence="9">The sequence shown here is derived from an EMBL/GenBank/DDBJ whole genome shotgun (WGS) entry which is preliminary data.</text>
</comment>
<dbReference type="AlphaFoldDB" id="A0A443P015"/>
<sequence>MGYFSSCRRESALAICHSCKRNKTQTKKKTEEEKPNSRENSSGLRLFSYEELESATNGFSSENLLGKGSHGSVYKAVLDDGKLVVAVKKITAPSLSSDEDNPGENEIEILSRIRNPGLVNLLGFCLESNERKLIVVEFMANRTLYDNLHCSSRSPGWGKRIRFALQIAKAVEALHSSNPPVIHRDIKSSNVLVDANWNARLGDFGLALRGHVEDVRRRSTPPAGTMGYLDPGYLTPQNLSTKSDVFSFGILLLEIISGRNAIDVNYRPSSIDEWAIPLIKESEFDHLYDPRIGMPKDPCVRRQLAALAAWCVRSSAERRPSMLEVVNCLRMVSNRACSPIWNNLPDWMKKSAMLDKEIDASSDFLGSIEEVPIGLKHLSSSSSRNRRVSNVQSSGVVFSEEPIVKI</sequence>
<keyword evidence="1 7" id="KW-0723">Serine/threonine-protein kinase</keyword>
<evidence type="ECO:0000313" key="10">
    <source>
        <dbReference type="Proteomes" id="UP000283530"/>
    </source>
</evidence>
<dbReference type="OrthoDB" id="4062651at2759"/>
<keyword evidence="10" id="KW-1185">Reference proteome</keyword>
<dbReference type="Proteomes" id="UP000283530">
    <property type="component" value="Unassembled WGS sequence"/>
</dbReference>
<dbReference type="Gene3D" id="1.10.510.10">
    <property type="entry name" value="Transferase(Phosphotransferase) domain 1"/>
    <property type="match status" value="1"/>
</dbReference>
<dbReference type="PANTHER" id="PTHR47989:SF5">
    <property type="entry name" value="PROTEIN KINASE DOMAIN-CONTAINING PROTEIN"/>
    <property type="match status" value="1"/>
</dbReference>
<dbReference type="InterPro" id="IPR011009">
    <property type="entry name" value="Kinase-like_dom_sf"/>
</dbReference>
<comment type="similarity">
    <text evidence="7">Belongs to the protein kinase superfamily.</text>
</comment>
<keyword evidence="3 6" id="KW-0547">Nucleotide-binding</keyword>
<dbReference type="GO" id="GO:0004674">
    <property type="term" value="F:protein serine/threonine kinase activity"/>
    <property type="evidence" value="ECO:0007669"/>
    <property type="project" value="UniProtKB-KW"/>
</dbReference>
<evidence type="ECO:0000256" key="2">
    <source>
        <dbReference type="ARBA" id="ARBA00022679"/>
    </source>
</evidence>
<dbReference type="SUPFAM" id="SSF56112">
    <property type="entry name" value="Protein kinase-like (PK-like)"/>
    <property type="match status" value="1"/>
</dbReference>
<dbReference type="EMBL" id="QPKB01000005">
    <property type="protein sequence ID" value="RWR84107.1"/>
    <property type="molecule type" value="Genomic_DNA"/>
</dbReference>
<dbReference type="GO" id="GO:0005524">
    <property type="term" value="F:ATP binding"/>
    <property type="evidence" value="ECO:0007669"/>
    <property type="project" value="UniProtKB-UniRule"/>
</dbReference>
<dbReference type="PROSITE" id="PS00108">
    <property type="entry name" value="PROTEIN_KINASE_ST"/>
    <property type="match status" value="1"/>
</dbReference>
<feature type="domain" description="Protein kinase" evidence="8">
    <location>
        <begin position="59"/>
        <end position="332"/>
    </location>
</feature>
<evidence type="ECO:0000256" key="1">
    <source>
        <dbReference type="ARBA" id="ARBA00022527"/>
    </source>
</evidence>
<evidence type="ECO:0000313" key="9">
    <source>
        <dbReference type="EMBL" id="RWR84107.1"/>
    </source>
</evidence>
<reference evidence="9 10" key="1">
    <citation type="journal article" date="2019" name="Nat. Plants">
        <title>Stout camphor tree genome fills gaps in understanding of flowering plant genome evolution.</title>
        <authorList>
            <person name="Chaw S.M."/>
            <person name="Liu Y.C."/>
            <person name="Wu Y.W."/>
            <person name="Wang H.Y."/>
            <person name="Lin C.I."/>
            <person name="Wu C.S."/>
            <person name="Ke H.M."/>
            <person name="Chang L.Y."/>
            <person name="Hsu C.Y."/>
            <person name="Yang H.T."/>
            <person name="Sudianto E."/>
            <person name="Hsu M.H."/>
            <person name="Wu K.P."/>
            <person name="Wang L.N."/>
            <person name="Leebens-Mack J.H."/>
            <person name="Tsai I.J."/>
        </authorList>
    </citation>
    <scope>NUCLEOTIDE SEQUENCE [LARGE SCALE GENOMIC DNA]</scope>
    <source>
        <strain evidence="10">cv. Chaw 1501</strain>
        <tissue evidence="9">Young leaves</tissue>
    </source>
</reference>
<dbReference type="STRING" id="337451.A0A443P015"/>